<sequence length="1197" mass="133687">MALSTHLHDSKDFKIHCSLSESTSAAFKGLRLLAGLSKEPLEVIPTKRLSSTSWHCDYKTTLNSNHIDPALKFVVQSDTAGDLGQLSLEKDSLCIASFLPGDHDTRLQFNFANNEASSSLQLAFSISSTDLMPKCMNTVVNLLDQFDEDTFSNFLSLITTAQHFDDIGQFFRECYMETDREEDISRAISAFERAKFSSQERPEYPDYSLKLVDALQKRFILCGQVEDLNRSVLILEERFPCVVDDVVLLSEFGEVLFARFRVTGSLVDLDRAISHYQAAVQLTPEANNILAGRLYHLANALSERFGRTGTLADLDNAILHLQRAVQVTRDGHNMSSIWLVNLGIFLARRFRATGNAVDLEEAISSQQEGIQRSPDINPMLPNWLTNLGNSFMHRYEHTGELVDLENAISQQQKAFQLTPDSHALESLGVSFMRRFVRTGDIADIENAINHHQRALQLVDDRREGLPALLNSLGVCLMHNFRIKKKLSDLQDAISNQRKAIELTPEDHPHLPTFLNNLGFSLGRLFDHTGNLETLKEALSYQQKAVTTTPAGSTELPTRLLNLGDSFIQQYKRTRDITDIQNAILNQIRAVDLTPESHARLPVVFKHLGISYQNEFDHTRNRSSILQAISSYQKSATGRVGHPGIRLSSARIWAQLCRIHDPFQSLNAFQVAIRLLSEVVGLEQTIQKRYTHITNVSNIVTSATAAAIADHKLGLGLTWLEQGRCLVWNQINQLRTPIDDLQAVDSRLADRFLHIAHALEEFGSRQTELSIAEMVDGQTINQRHTGLARDWTTLLEEIRAIPDLRDFLQPPEAGALIAALPPDYHIIIFNIDKQRCDALALLPSTREPVHIPLEHFSFEIAAKMLEQLHGYLHGHSLLTREADRGVRWSQPQTSNYASFIHILLEQLWACIVKPVLAALDFSVPSLPQDRKRVWWIPTGPLALLPVHAAGIYQGANSPPGSCVSDFVVSSYVPTVRSLLDKVKCPSPKTSSLLLVSQPATPRLPEIPEARRETRLLDKMANTHGIKAVLLEDHSATTTRVKEELNRHSWVHFACHAVQNPRDPLKSGVHLHDDRLDLLDIIRQRFSNTDHVFLSACQTSTGDINLADEAVHIAAGMLAAGYRGVVATMWSIKDQHAPEIAEGFYVGLLQDSLKGGKGAKLDGSRAAQALDDSLRKIRGALGDTESALLTWVPYVHFGI</sequence>
<dbReference type="InterPro" id="IPR011990">
    <property type="entry name" value="TPR-like_helical_dom_sf"/>
</dbReference>
<dbReference type="AlphaFoldDB" id="A0A9P6EIN8"/>
<keyword evidence="3" id="KW-1185">Reference proteome</keyword>
<proteinExistence type="predicted"/>
<feature type="domain" description="CHAT" evidence="1">
    <location>
        <begin position="902"/>
        <end position="1196"/>
    </location>
</feature>
<protein>
    <submittedName>
        <fullName evidence="2">CHAT domain-containing protein</fullName>
    </submittedName>
</protein>
<evidence type="ECO:0000313" key="3">
    <source>
        <dbReference type="Proteomes" id="UP000807306"/>
    </source>
</evidence>
<dbReference type="Proteomes" id="UP000807306">
    <property type="component" value="Unassembled WGS sequence"/>
</dbReference>
<accession>A0A9P6EIN8</accession>
<dbReference type="Pfam" id="PF12770">
    <property type="entry name" value="CHAT"/>
    <property type="match status" value="1"/>
</dbReference>
<dbReference type="OrthoDB" id="9991317at2759"/>
<name>A0A9P6EIN8_9AGAR</name>
<dbReference type="SUPFAM" id="SSF81901">
    <property type="entry name" value="HCP-like"/>
    <property type="match status" value="1"/>
</dbReference>
<dbReference type="PANTHER" id="PTHR19959:SF119">
    <property type="entry name" value="FUNGAL LIPASE-LIKE DOMAIN-CONTAINING PROTEIN"/>
    <property type="match status" value="1"/>
</dbReference>
<gene>
    <name evidence="2" type="ORF">CPB83DRAFT_850839</name>
</gene>
<comment type="caution">
    <text evidence="2">The sequence shown here is derived from an EMBL/GenBank/DDBJ whole genome shotgun (WGS) entry which is preliminary data.</text>
</comment>
<reference evidence="2" key="1">
    <citation type="submission" date="2020-11" db="EMBL/GenBank/DDBJ databases">
        <authorList>
            <consortium name="DOE Joint Genome Institute"/>
            <person name="Ahrendt S."/>
            <person name="Riley R."/>
            <person name="Andreopoulos W."/>
            <person name="Labutti K."/>
            <person name="Pangilinan J."/>
            <person name="Ruiz-Duenas F.J."/>
            <person name="Barrasa J.M."/>
            <person name="Sanchez-Garcia M."/>
            <person name="Camarero S."/>
            <person name="Miyauchi S."/>
            <person name="Serrano A."/>
            <person name="Linde D."/>
            <person name="Babiker R."/>
            <person name="Drula E."/>
            <person name="Ayuso-Fernandez I."/>
            <person name="Pacheco R."/>
            <person name="Padilla G."/>
            <person name="Ferreira P."/>
            <person name="Barriuso J."/>
            <person name="Kellner H."/>
            <person name="Castanera R."/>
            <person name="Alfaro M."/>
            <person name="Ramirez L."/>
            <person name="Pisabarro A.G."/>
            <person name="Kuo A."/>
            <person name="Tritt A."/>
            <person name="Lipzen A."/>
            <person name="He G."/>
            <person name="Yan M."/>
            <person name="Ng V."/>
            <person name="Cullen D."/>
            <person name="Martin F."/>
            <person name="Rosso M.-N."/>
            <person name="Henrissat B."/>
            <person name="Hibbett D."/>
            <person name="Martinez A.T."/>
            <person name="Grigoriev I.V."/>
        </authorList>
    </citation>
    <scope>NUCLEOTIDE SEQUENCE</scope>
    <source>
        <strain evidence="2">CBS 506.95</strain>
    </source>
</reference>
<dbReference type="InterPro" id="IPR024983">
    <property type="entry name" value="CHAT_dom"/>
</dbReference>
<evidence type="ECO:0000259" key="1">
    <source>
        <dbReference type="Pfam" id="PF12770"/>
    </source>
</evidence>
<evidence type="ECO:0000313" key="2">
    <source>
        <dbReference type="EMBL" id="KAF9530393.1"/>
    </source>
</evidence>
<dbReference type="EMBL" id="MU157840">
    <property type="protein sequence ID" value="KAF9530393.1"/>
    <property type="molecule type" value="Genomic_DNA"/>
</dbReference>
<dbReference type="Gene3D" id="1.25.40.10">
    <property type="entry name" value="Tetratricopeptide repeat domain"/>
    <property type="match status" value="2"/>
</dbReference>
<organism evidence="2 3">
    <name type="scientific">Crepidotus variabilis</name>
    <dbReference type="NCBI Taxonomy" id="179855"/>
    <lineage>
        <taxon>Eukaryota</taxon>
        <taxon>Fungi</taxon>
        <taxon>Dikarya</taxon>
        <taxon>Basidiomycota</taxon>
        <taxon>Agaricomycotina</taxon>
        <taxon>Agaricomycetes</taxon>
        <taxon>Agaricomycetidae</taxon>
        <taxon>Agaricales</taxon>
        <taxon>Agaricineae</taxon>
        <taxon>Crepidotaceae</taxon>
        <taxon>Crepidotus</taxon>
    </lineage>
</organism>
<dbReference type="PANTHER" id="PTHR19959">
    <property type="entry name" value="KINESIN LIGHT CHAIN"/>
    <property type="match status" value="1"/>
</dbReference>